<feature type="transmembrane region" description="Helical" evidence="2">
    <location>
        <begin position="257"/>
        <end position="276"/>
    </location>
</feature>
<dbReference type="OrthoDB" id="54352at2759"/>
<keyword evidence="2" id="KW-1133">Transmembrane helix</keyword>
<proteinExistence type="predicted"/>
<keyword evidence="2" id="KW-0472">Membrane</keyword>
<feature type="transmembrane region" description="Helical" evidence="2">
    <location>
        <begin position="56"/>
        <end position="78"/>
    </location>
</feature>
<dbReference type="EMBL" id="JAGRRH010000016">
    <property type="protein sequence ID" value="KAG7355052.1"/>
    <property type="molecule type" value="Genomic_DNA"/>
</dbReference>
<evidence type="ECO:0000256" key="1">
    <source>
        <dbReference type="SAM" id="MobiDB-lite"/>
    </source>
</evidence>
<feature type="transmembrane region" description="Helical" evidence="2">
    <location>
        <begin position="104"/>
        <end position="124"/>
    </location>
</feature>
<gene>
    <name evidence="4" type="ORF">IV203_004408</name>
</gene>
<reference evidence="4" key="1">
    <citation type="journal article" date="2021" name="Sci. Rep.">
        <title>Diploid genomic architecture of Nitzschia inconspicua, an elite biomass production diatom.</title>
        <authorList>
            <person name="Oliver A."/>
            <person name="Podell S."/>
            <person name="Pinowska A."/>
            <person name="Traller J.C."/>
            <person name="Smith S.R."/>
            <person name="McClure R."/>
            <person name="Beliaev A."/>
            <person name="Bohutskyi P."/>
            <person name="Hill E.A."/>
            <person name="Rabines A."/>
            <person name="Zheng H."/>
            <person name="Allen L.Z."/>
            <person name="Kuo A."/>
            <person name="Grigoriev I.V."/>
            <person name="Allen A.E."/>
            <person name="Hazlebeck D."/>
            <person name="Allen E.E."/>
        </authorList>
    </citation>
    <scope>NUCLEOTIDE SEQUENCE</scope>
    <source>
        <strain evidence="4">Hildebrandi</strain>
    </source>
</reference>
<evidence type="ECO:0000256" key="2">
    <source>
        <dbReference type="SAM" id="Phobius"/>
    </source>
</evidence>
<dbReference type="AlphaFoldDB" id="A0A9K3L401"/>
<reference evidence="4" key="2">
    <citation type="submission" date="2021-04" db="EMBL/GenBank/DDBJ databases">
        <authorList>
            <person name="Podell S."/>
        </authorList>
    </citation>
    <scope>NUCLEOTIDE SEQUENCE</scope>
    <source>
        <strain evidence="4">Hildebrandi</strain>
    </source>
</reference>
<evidence type="ECO:0000259" key="3">
    <source>
        <dbReference type="Pfam" id="PF10277"/>
    </source>
</evidence>
<comment type="caution">
    <text evidence="4">The sequence shown here is derived from an EMBL/GenBank/DDBJ whole genome shotgun (WGS) entry which is preliminary data.</text>
</comment>
<dbReference type="InterPro" id="IPR019402">
    <property type="entry name" value="CWH43_N"/>
</dbReference>
<protein>
    <recommendedName>
        <fullName evidence="3">CWH43-like N-terminal domain-containing protein</fullName>
    </recommendedName>
</protein>
<name>A0A9K3L401_9STRA</name>
<feature type="transmembrane region" description="Helical" evidence="2">
    <location>
        <begin position="224"/>
        <end position="245"/>
    </location>
</feature>
<sequence>MPRTKKSSSRSDPLLFAENGTGVSGRRQKQPPSTSRTISSNASTTSTPLVGKCGHAFIILLPLMACGMVVSILGLLILNFEGGESIQTTSISAALEVYKPYSEIVLLASFAAVLTFAVTAARNIQIAVSMQRGRMAGLNLEQKPGASAYSSSSRVVNTTAALVNVTAYAGFILLIAFKVNQEEPSYAILMHTIGAFVYFGGIAIYGLAHAYLLYQQDQPKYPLLLKWLFIGLSLGVVLCVVVFGVNFRALKALEFEWAAVFLSAIYVGLFSVLFHIDNVDDEIRDFFGKFLCCSGSCCR</sequence>
<keyword evidence="5" id="KW-1185">Reference proteome</keyword>
<dbReference type="Proteomes" id="UP000693970">
    <property type="component" value="Unassembled WGS sequence"/>
</dbReference>
<feature type="transmembrane region" description="Helical" evidence="2">
    <location>
        <begin position="155"/>
        <end position="176"/>
    </location>
</feature>
<organism evidence="4 5">
    <name type="scientific">Nitzschia inconspicua</name>
    <dbReference type="NCBI Taxonomy" id="303405"/>
    <lineage>
        <taxon>Eukaryota</taxon>
        <taxon>Sar</taxon>
        <taxon>Stramenopiles</taxon>
        <taxon>Ochrophyta</taxon>
        <taxon>Bacillariophyta</taxon>
        <taxon>Bacillariophyceae</taxon>
        <taxon>Bacillariophycidae</taxon>
        <taxon>Bacillariales</taxon>
        <taxon>Bacillariaceae</taxon>
        <taxon>Nitzschia</taxon>
    </lineage>
</organism>
<accession>A0A9K3L401</accession>
<feature type="region of interest" description="Disordered" evidence="1">
    <location>
        <begin position="1"/>
        <end position="45"/>
    </location>
</feature>
<dbReference type="Pfam" id="PF10277">
    <property type="entry name" value="Frag1"/>
    <property type="match status" value="1"/>
</dbReference>
<feature type="domain" description="CWH43-like N-terminal" evidence="3">
    <location>
        <begin position="61"/>
        <end position="272"/>
    </location>
</feature>
<keyword evidence="2" id="KW-0812">Transmembrane</keyword>
<evidence type="ECO:0000313" key="5">
    <source>
        <dbReference type="Proteomes" id="UP000693970"/>
    </source>
</evidence>
<feature type="compositionally biased region" description="Polar residues" evidence="1">
    <location>
        <begin position="30"/>
        <end position="45"/>
    </location>
</feature>
<feature type="transmembrane region" description="Helical" evidence="2">
    <location>
        <begin position="188"/>
        <end position="212"/>
    </location>
</feature>
<evidence type="ECO:0000313" key="4">
    <source>
        <dbReference type="EMBL" id="KAG7355052.1"/>
    </source>
</evidence>